<evidence type="ECO:0000256" key="13">
    <source>
        <dbReference type="RuleBase" id="RU362049"/>
    </source>
</evidence>
<comment type="pathway">
    <text evidence="2 13">Cofactor biosynthesis; NAD(+) biosynthesis; iminoaspartate from L-aspartate (oxidase route): step 1/1.</text>
</comment>
<feature type="domain" description="Fumarate reductase/succinate dehydrogenase flavoprotein-like C-terminal" evidence="16">
    <location>
        <begin position="433"/>
        <end position="522"/>
    </location>
</feature>
<dbReference type="Proteomes" id="UP000230161">
    <property type="component" value="Unassembled WGS sequence"/>
</dbReference>
<dbReference type="PANTHER" id="PTHR42716">
    <property type="entry name" value="L-ASPARTATE OXIDASE"/>
    <property type="match status" value="1"/>
</dbReference>
<evidence type="ECO:0000259" key="15">
    <source>
        <dbReference type="Pfam" id="PF00890"/>
    </source>
</evidence>
<sequence length="543" mass="55694">MSGGDTDMSTGTVIVVGSGIAGLVAAVRASRHHEVTLVTKAELAESNTRYAQGGIAAALFDDDSVASHVADTLRAGAGLCTPAAVEVLCGEGPERVRDLIRWGVEFDRDGDSLARGLEAAHSSARVLHAGGDATGSAIETALVAAVRQTAVRILENTFLRELVVADGRVTGVDVIGADGRRSRLLADAVVLATGGAGQLFPHTTNPTVATGDGTAAALRAGAAIADSEFYQFHPTALAIGDTFLVSEAVRGEGAVLRNEAGERFMLAVHPDAELAPRDVVARGIAAEMARQGGRPVVLDATVLGAGLAARFPGITAACLARGIDWTVEPVPVTPAAHYWMGGVATDVNGRTSLPGLWAVGEVACTGAHGANRLASNSLLESIVFAWRAADDLDGAALPAGTLSAEAGLPAGFETPRTDAATEAEGGIRPIVDRAELQRVLWDAAGLSRSAEGLLAASARLAGWRGADPATATTAQLEDANLLDLARVLVTAALAREESRGAHERSDFPLTDPALAVHLTTARAAAHNTRARQTTPAREVPVPC</sequence>
<organism evidence="17 18">
    <name type="scientific">Compostimonas suwonensis</name>
    <dbReference type="NCBI Taxonomy" id="1048394"/>
    <lineage>
        <taxon>Bacteria</taxon>
        <taxon>Bacillati</taxon>
        <taxon>Actinomycetota</taxon>
        <taxon>Actinomycetes</taxon>
        <taxon>Micrococcales</taxon>
        <taxon>Microbacteriaceae</taxon>
        <taxon>Compostimonas</taxon>
    </lineage>
</organism>
<evidence type="ECO:0000256" key="3">
    <source>
        <dbReference type="ARBA" id="ARBA00008562"/>
    </source>
</evidence>
<keyword evidence="18" id="KW-1185">Reference proteome</keyword>
<name>A0A2M9BWB5_9MICO</name>
<comment type="subcellular location">
    <subcellularLocation>
        <location evidence="13">Cytoplasm</location>
    </subcellularLocation>
</comment>
<keyword evidence="8 13" id="KW-0274">FAD</keyword>
<dbReference type="SUPFAM" id="SSF46977">
    <property type="entry name" value="Succinate dehydrogenase/fumarate reductase flavoprotein C-terminal domain"/>
    <property type="match status" value="1"/>
</dbReference>
<dbReference type="Pfam" id="PF00890">
    <property type="entry name" value="FAD_binding_2"/>
    <property type="match status" value="1"/>
</dbReference>
<dbReference type="GO" id="GO:0034628">
    <property type="term" value="P:'de novo' NAD+ biosynthetic process from L-aspartate"/>
    <property type="evidence" value="ECO:0007669"/>
    <property type="project" value="TreeGrafter"/>
</dbReference>
<dbReference type="Gene3D" id="3.90.700.10">
    <property type="entry name" value="Succinate dehydrogenase/fumarate reductase flavoprotein, catalytic domain"/>
    <property type="match status" value="1"/>
</dbReference>
<keyword evidence="6 13" id="KW-0285">Flavoprotein</keyword>
<evidence type="ECO:0000256" key="5">
    <source>
        <dbReference type="ARBA" id="ARBA00021901"/>
    </source>
</evidence>
<dbReference type="InterPro" id="IPR027477">
    <property type="entry name" value="Succ_DH/fumarate_Rdtase_cat_sf"/>
</dbReference>
<evidence type="ECO:0000259" key="16">
    <source>
        <dbReference type="Pfam" id="PF02910"/>
    </source>
</evidence>
<evidence type="ECO:0000256" key="11">
    <source>
        <dbReference type="ARBA" id="ARBA00048305"/>
    </source>
</evidence>
<evidence type="ECO:0000313" key="18">
    <source>
        <dbReference type="Proteomes" id="UP000230161"/>
    </source>
</evidence>
<protein>
    <recommendedName>
        <fullName evidence="5 12">L-aspartate oxidase</fullName>
        <ecNumber evidence="4 12">1.4.3.16</ecNumber>
    </recommendedName>
</protein>
<dbReference type="AlphaFoldDB" id="A0A2M9BWB5"/>
<evidence type="ECO:0000256" key="12">
    <source>
        <dbReference type="NCBIfam" id="TIGR00551"/>
    </source>
</evidence>
<keyword evidence="9 13" id="KW-0560">Oxidoreductase</keyword>
<dbReference type="UniPathway" id="UPA00253">
    <property type="reaction ID" value="UER00326"/>
</dbReference>
<dbReference type="Gene3D" id="1.20.58.100">
    <property type="entry name" value="Fumarate reductase/succinate dehydrogenase flavoprotein-like, C-terminal domain"/>
    <property type="match status" value="1"/>
</dbReference>
<dbReference type="InterPro" id="IPR015939">
    <property type="entry name" value="Fum_Rdtase/Succ_DH_flav-like_C"/>
</dbReference>
<evidence type="ECO:0000256" key="8">
    <source>
        <dbReference type="ARBA" id="ARBA00022827"/>
    </source>
</evidence>
<dbReference type="FunFam" id="3.90.700.10:FF:000002">
    <property type="entry name" value="L-aspartate oxidase"/>
    <property type="match status" value="1"/>
</dbReference>
<comment type="cofactor">
    <cofactor evidence="1 13">
        <name>FAD</name>
        <dbReference type="ChEBI" id="CHEBI:57692"/>
    </cofactor>
</comment>
<dbReference type="EMBL" id="PGFB01000003">
    <property type="protein sequence ID" value="PJJ62238.1"/>
    <property type="molecule type" value="Genomic_DNA"/>
</dbReference>
<accession>A0A2M9BWB5</accession>
<evidence type="ECO:0000313" key="17">
    <source>
        <dbReference type="EMBL" id="PJJ62238.1"/>
    </source>
</evidence>
<feature type="compositionally biased region" description="Low complexity" evidence="14">
    <location>
        <begin position="523"/>
        <end position="534"/>
    </location>
</feature>
<dbReference type="InterPro" id="IPR037099">
    <property type="entry name" value="Fum_R/Succ_DH_flav-like_C_sf"/>
</dbReference>
<feature type="region of interest" description="Disordered" evidence="14">
    <location>
        <begin position="523"/>
        <end position="543"/>
    </location>
</feature>
<dbReference type="GO" id="GO:0005737">
    <property type="term" value="C:cytoplasm"/>
    <property type="evidence" value="ECO:0007669"/>
    <property type="project" value="UniProtKB-SubCell"/>
</dbReference>
<comment type="function">
    <text evidence="10">Catalyzes the oxidation of L-aspartate to iminoaspartate, the first step in the de novo biosynthesis of NAD(+).</text>
</comment>
<dbReference type="SUPFAM" id="SSF56425">
    <property type="entry name" value="Succinate dehydrogenase/fumarate reductase flavoprotein, catalytic domain"/>
    <property type="match status" value="1"/>
</dbReference>
<gene>
    <name evidence="17" type="ORF">CLV54_2035</name>
</gene>
<dbReference type="InterPro" id="IPR036188">
    <property type="entry name" value="FAD/NAD-bd_sf"/>
</dbReference>
<dbReference type="Pfam" id="PF02910">
    <property type="entry name" value="Succ_DH_flav_C"/>
    <property type="match status" value="1"/>
</dbReference>
<dbReference type="InterPro" id="IPR003953">
    <property type="entry name" value="FAD-dep_OxRdtase_2_FAD-bd"/>
</dbReference>
<comment type="caution">
    <text evidence="17">The sequence shown here is derived from an EMBL/GenBank/DDBJ whole genome shotgun (WGS) entry which is preliminary data.</text>
</comment>
<dbReference type="PANTHER" id="PTHR42716:SF2">
    <property type="entry name" value="L-ASPARTATE OXIDASE, CHLOROPLASTIC"/>
    <property type="match status" value="1"/>
</dbReference>
<keyword evidence="7 13" id="KW-0662">Pyridine nucleotide biosynthesis</keyword>
<evidence type="ECO:0000256" key="4">
    <source>
        <dbReference type="ARBA" id="ARBA00012173"/>
    </source>
</evidence>
<dbReference type="GO" id="GO:0033765">
    <property type="term" value="F:steroid dehydrogenase activity, acting on the CH-CH group of donors"/>
    <property type="evidence" value="ECO:0007669"/>
    <property type="project" value="UniProtKB-ARBA"/>
</dbReference>
<evidence type="ECO:0000256" key="2">
    <source>
        <dbReference type="ARBA" id="ARBA00004950"/>
    </source>
</evidence>
<evidence type="ECO:0000256" key="1">
    <source>
        <dbReference type="ARBA" id="ARBA00001974"/>
    </source>
</evidence>
<dbReference type="SUPFAM" id="SSF51905">
    <property type="entry name" value="FAD/NAD(P)-binding domain"/>
    <property type="match status" value="1"/>
</dbReference>
<evidence type="ECO:0000256" key="10">
    <source>
        <dbReference type="ARBA" id="ARBA00029426"/>
    </source>
</evidence>
<dbReference type="GO" id="GO:0008734">
    <property type="term" value="F:L-aspartate oxidase activity"/>
    <property type="evidence" value="ECO:0007669"/>
    <property type="project" value="UniProtKB-UniRule"/>
</dbReference>
<evidence type="ECO:0000256" key="14">
    <source>
        <dbReference type="SAM" id="MobiDB-lite"/>
    </source>
</evidence>
<dbReference type="Gene3D" id="3.50.50.60">
    <property type="entry name" value="FAD/NAD(P)-binding domain"/>
    <property type="match status" value="1"/>
</dbReference>
<dbReference type="NCBIfam" id="TIGR00551">
    <property type="entry name" value="nadB"/>
    <property type="match status" value="1"/>
</dbReference>
<comment type="similarity">
    <text evidence="3 13">Belongs to the FAD-dependent oxidoreductase 2 family. NadB subfamily.</text>
</comment>
<comment type="catalytic activity">
    <reaction evidence="11">
        <text>L-aspartate + O2 = iminosuccinate + H2O2</text>
        <dbReference type="Rhea" id="RHEA:25876"/>
        <dbReference type="ChEBI" id="CHEBI:15379"/>
        <dbReference type="ChEBI" id="CHEBI:16240"/>
        <dbReference type="ChEBI" id="CHEBI:29991"/>
        <dbReference type="ChEBI" id="CHEBI:77875"/>
        <dbReference type="EC" id="1.4.3.16"/>
    </reaction>
    <physiologicalReaction direction="left-to-right" evidence="11">
        <dbReference type="Rhea" id="RHEA:25877"/>
    </physiologicalReaction>
</comment>
<reference evidence="17 18" key="1">
    <citation type="submission" date="2017-11" db="EMBL/GenBank/DDBJ databases">
        <title>Genomic Encyclopedia of Archaeal and Bacterial Type Strains, Phase II (KMG-II): From Individual Species to Whole Genera.</title>
        <authorList>
            <person name="Goeker M."/>
        </authorList>
    </citation>
    <scope>NUCLEOTIDE SEQUENCE [LARGE SCALE GENOMIC DNA]</scope>
    <source>
        <strain evidence="17 18">DSM 25625</strain>
    </source>
</reference>
<evidence type="ECO:0000256" key="7">
    <source>
        <dbReference type="ARBA" id="ARBA00022642"/>
    </source>
</evidence>
<dbReference type="EC" id="1.4.3.16" evidence="4 12"/>
<evidence type="ECO:0000256" key="6">
    <source>
        <dbReference type="ARBA" id="ARBA00022630"/>
    </source>
</evidence>
<feature type="domain" description="FAD-dependent oxidoreductase 2 FAD-binding" evidence="15">
    <location>
        <begin position="13"/>
        <end position="378"/>
    </location>
</feature>
<evidence type="ECO:0000256" key="9">
    <source>
        <dbReference type="ARBA" id="ARBA00023002"/>
    </source>
</evidence>
<proteinExistence type="inferred from homology"/>
<dbReference type="InterPro" id="IPR005288">
    <property type="entry name" value="NadB"/>
</dbReference>
<dbReference type="PRINTS" id="PR00368">
    <property type="entry name" value="FADPNR"/>
</dbReference>